<sequence>MVYQFCHRHFTSAGSIFLPVPVEITDKKFAVCKECNRDVLVYERKGEKWMYKVNNFYEHKEKCPPVNAVIDGMHEASKACAISKNRNKASKCVVLLEDCRNSD</sequence>
<reference evidence="1 2" key="1">
    <citation type="submission" date="2024-05" db="EMBL/GenBank/DDBJ databases">
        <title>Culex pipiens pipiens assembly and annotation.</title>
        <authorList>
            <person name="Alout H."/>
            <person name="Durand T."/>
        </authorList>
    </citation>
    <scope>NUCLEOTIDE SEQUENCE [LARGE SCALE GENOMIC DNA]</scope>
    <source>
        <strain evidence="1">HA-2024</strain>
        <tissue evidence="1">Whole body</tissue>
    </source>
</reference>
<evidence type="ECO:0000313" key="1">
    <source>
        <dbReference type="EMBL" id="KAL1375063.1"/>
    </source>
</evidence>
<keyword evidence="2" id="KW-1185">Reference proteome</keyword>
<comment type="caution">
    <text evidence="1">The sequence shown here is derived from an EMBL/GenBank/DDBJ whole genome shotgun (WGS) entry which is preliminary data.</text>
</comment>
<proteinExistence type="predicted"/>
<accession>A0ABD1CFC4</accession>
<organism evidence="1 2">
    <name type="scientific">Culex pipiens pipiens</name>
    <name type="common">Northern house mosquito</name>
    <dbReference type="NCBI Taxonomy" id="38569"/>
    <lineage>
        <taxon>Eukaryota</taxon>
        <taxon>Metazoa</taxon>
        <taxon>Ecdysozoa</taxon>
        <taxon>Arthropoda</taxon>
        <taxon>Hexapoda</taxon>
        <taxon>Insecta</taxon>
        <taxon>Pterygota</taxon>
        <taxon>Neoptera</taxon>
        <taxon>Endopterygota</taxon>
        <taxon>Diptera</taxon>
        <taxon>Nematocera</taxon>
        <taxon>Culicoidea</taxon>
        <taxon>Culicidae</taxon>
        <taxon>Culicinae</taxon>
        <taxon>Culicini</taxon>
        <taxon>Culex</taxon>
        <taxon>Culex</taxon>
    </lineage>
</organism>
<dbReference type="AlphaFoldDB" id="A0ABD1CFC4"/>
<evidence type="ECO:0000313" key="2">
    <source>
        <dbReference type="Proteomes" id="UP001562425"/>
    </source>
</evidence>
<gene>
    <name evidence="1" type="ORF">pipiens_017722</name>
</gene>
<protein>
    <submittedName>
        <fullName evidence="1">Uncharacterized protein</fullName>
    </submittedName>
</protein>
<name>A0ABD1CFC4_CULPP</name>
<dbReference type="Proteomes" id="UP001562425">
    <property type="component" value="Unassembled WGS sequence"/>
</dbReference>
<dbReference type="EMBL" id="JBEHCU010012806">
    <property type="protein sequence ID" value="KAL1375063.1"/>
    <property type="molecule type" value="Genomic_DNA"/>
</dbReference>